<accession>A0A0R1VIK6</accession>
<name>A0A0R1VIK6_9LACO</name>
<protein>
    <submittedName>
        <fullName evidence="1">Prophage Lp2 protein 13</fullName>
    </submittedName>
</protein>
<organism evidence="1 2">
    <name type="scientific">Lentilactobacillus farraginis DSM 18382 = JCM 14108</name>
    <dbReference type="NCBI Taxonomy" id="1423743"/>
    <lineage>
        <taxon>Bacteria</taxon>
        <taxon>Bacillati</taxon>
        <taxon>Bacillota</taxon>
        <taxon>Bacilli</taxon>
        <taxon>Lactobacillales</taxon>
        <taxon>Lactobacillaceae</taxon>
        <taxon>Lentilactobacillus</taxon>
    </lineage>
</organism>
<sequence length="176" mass="20261">MIKMKDNKFARQLTLDLDKFRNTLDRSEVAEQAHISESQLSNIRAGRRNAPRDVKKSLVQKLWSLPLAFSASRSEFGIPSIMNNPSLQQDLYADEASQKKEEHERQSSENQADYIIAMNPSQRTTEQTDFLLKHFSDSFEEIGSELKYTYAKMIFAGLSDEEIKELVDEYNQKFGG</sequence>
<dbReference type="PATRIC" id="fig|1423743.5.peg.814"/>
<dbReference type="Proteomes" id="UP000051966">
    <property type="component" value="Unassembled WGS sequence"/>
</dbReference>
<dbReference type="EMBL" id="AZFY01000114">
    <property type="protein sequence ID" value="KRM05023.1"/>
    <property type="molecule type" value="Genomic_DNA"/>
</dbReference>
<gene>
    <name evidence="1" type="ORF">FD41_GL000787</name>
</gene>
<evidence type="ECO:0000313" key="2">
    <source>
        <dbReference type="Proteomes" id="UP000051966"/>
    </source>
</evidence>
<evidence type="ECO:0000313" key="1">
    <source>
        <dbReference type="EMBL" id="KRM05023.1"/>
    </source>
</evidence>
<reference evidence="1 2" key="1">
    <citation type="journal article" date="2015" name="Genome Announc.">
        <title>Expanding the biotechnology potential of lactobacilli through comparative genomics of 213 strains and associated genera.</title>
        <authorList>
            <person name="Sun Z."/>
            <person name="Harris H.M."/>
            <person name="McCann A."/>
            <person name="Guo C."/>
            <person name="Argimon S."/>
            <person name="Zhang W."/>
            <person name="Yang X."/>
            <person name="Jeffery I.B."/>
            <person name="Cooney J.C."/>
            <person name="Kagawa T.F."/>
            <person name="Liu W."/>
            <person name="Song Y."/>
            <person name="Salvetti E."/>
            <person name="Wrobel A."/>
            <person name="Rasinkangas P."/>
            <person name="Parkhill J."/>
            <person name="Rea M.C."/>
            <person name="O'Sullivan O."/>
            <person name="Ritari J."/>
            <person name="Douillard F.P."/>
            <person name="Paul Ross R."/>
            <person name="Yang R."/>
            <person name="Briner A.E."/>
            <person name="Felis G.E."/>
            <person name="de Vos W.M."/>
            <person name="Barrangou R."/>
            <person name="Klaenhammer T.R."/>
            <person name="Caufield P.W."/>
            <person name="Cui Y."/>
            <person name="Zhang H."/>
            <person name="O'Toole P.W."/>
        </authorList>
    </citation>
    <scope>NUCLEOTIDE SEQUENCE [LARGE SCALE GENOMIC DNA]</scope>
    <source>
        <strain evidence="1 2">DSM 18382</strain>
    </source>
</reference>
<comment type="caution">
    <text evidence="1">The sequence shown here is derived from an EMBL/GenBank/DDBJ whole genome shotgun (WGS) entry which is preliminary data.</text>
</comment>
<proteinExistence type="predicted"/>
<dbReference type="AlphaFoldDB" id="A0A0R1VIK6"/>
<keyword evidence="2" id="KW-1185">Reference proteome</keyword>